<protein>
    <submittedName>
        <fullName evidence="1">Uncharacterized protein</fullName>
    </submittedName>
</protein>
<proteinExistence type="predicted"/>
<sequence length="87" mass="9812">MKRGLVNEEFEMKHFKACGPRKGAVCLLRRSIHGMYCGEGGSRRALRFAKAKSSGEGYSNVLSTDLRKIYSFTRRRATSLMIMATFS</sequence>
<dbReference type="AlphaFoldDB" id="A0A835QZK0"/>
<dbReference type="EMBL" id="JADCNM010000005">
    <property type="protein sequence ID" value="KAG0481911.1"/>
    <property type="molecule type" value="Genomic_DNA"/>
</dbReference>
<keyword evidence="3" id="KW-1185">Reference proteome</keyword>
<dbReference type="Proteomes" id="UP000636800">
    <property type="component" value="Chromosome 5"/>
</dbReference>
<name>A0A835QZK0_VANPL</name>
<evidence type="ECO:0000313" key="3">
    <source>
        <dbReference type="Proteomes" id="UP000636800"/>
    </source>
</evidence>
<gene>
    <name evidence="2" type="ORF">HPP92_009995</name>
    <name evidence="1" type="ORF">HPP92_010137</name>
</gene>
<evidence type="ECO:0000313" key="1">
    <source>
        <dbReference type="EMBL" id="KAG0479279.1"/>
    </source>
</evidence>
<dbReference type="EMBL" id="JADCNL010000005">
    <property type="protein sequence ID" value="KAG0479279.1"/>
    <property type="molecule type" value="Genomic_DNA"/>
</dbReference>
<evidence type="ECO:0000313" key="4">
    <source>
        <dbReference type="Proteomes" id="UP000639772"/>
    </source>
</evidence>
<accession>A0A835QZK0</accession>
<comment type="caution">
    <text evidence="1">The sequence shown here is derived from an EMBL/GenBank/DDBJ whole genome shotgun (WGS) entry which is preliminary data.</text>
</comment>
<evidence type="ECO:0000313" key="2">
    <source>
        <dbReference type="EMBL" id="KAG0481911.1"/>
    </source>
</evidence>
<reference evidence="3 4" key="1">
    <citation type="journal article" date="2020" name="Nat. Food">
        <title>A phased Vanilla planifolia genome enables genetic improvement of flavour and production.</title>
        <authorList>
            <person name="Hasing T."/>
            <person name="Tang H."/>
            <person name="Brym M."/>
            <person name="Khazi F."/>
            <person name="Huang T."/>
            <person name="Chambers A.H."/>
        </authorList>
    </citation>
    <scope>NUCLEOTIDE SEQUENCE [LARGE SCALE GENOMIC DNA]</scope>
    <source>
        <tissue evidence="1">Leaf</tissue>
    </source>
</reference>
<dbReference type="Proteomes" id="UP000639772">
    <property type="component" value="Unassembled WGS sequence"/>
</dbReference>
<organism evidence="1 3">
    <name type="scientific">Vanilla planifolia</name>
    <name type="common">Vanilla</name>
    <dbReference type="NCBI Taxonomy" id="51239"/>
    <lineage>
        <taxon>Eukaryota</taxon>
        <taxon>Viridiplantae</taxon>
        <taxon>Streptophyta</taxon>
        <taxon>Embryophyta</taxon>
        <taxon>Tracheophyta</taxon>
        <taxon>Spermatophyta</taxon>
        <taxon>Magnoliopsida</taxon>
        <taxon>Liliopsida</taxon>
        <taxon>Asparagales</taxon>
        <taxon>Orchidaceae</taxon>
        <taxon>Vanilloideae</taxon>
        <taxon>Vanilleae</taxon>
        <taxon>Vanilla</taxon>
    </lineage>
</organism>